<dbReference type="GO" id="GO:0046856">
    <property type="term" value="P:phosphatidylinositol dephosphorylation"/>
    <property type="evidence" value="ECO:0007669"/>
    <property type="project" value="TreeGrafter"/>
</dbReference>
<evidence type="ECO:0000256" key="4">
    <source>
        <dbReference type="ARBA" id="ARBA00023134"/>
    </source>
</evidence>
<dbReference type="Pfam" id="PF02383">
    <property type="entry name" value="Syja_N"/>
    <property type="match status" value="1"/>
</dbReference>
<evidence type="ECO:0000259" key="7">
    <source>
        <dbReference type="PROSITE" id="PS50275"/>
    </source>
</evidence>
<feature type="transmembrane region" description="Helical" evidence="6">
    <location>
        <begin position="929"/>
        <end position="946"/>
    </location>
</feature>
<protein>
    <recommendedName>
        <fullName evidence="7">SAC domain-containing protein</fullName>
    </recommendedName>
</protein>
<dbReference type="PANTHER" id="PTHR45662:SF2">
    <property type="entry name" value="PHOSPHATIDYLINOSITOL-3-PHOSPHATASE SAC1"/>
    <property type="match status" value="1"/>
</dbReference>
<dbReference type="PROSITE" id="PS50275">
    <property type="entry name" value="SAC"/>
    <property type="match status" value="1"/>
</dbReference>
<dbReference type="AlphaFoldDB" id="A0A8J5SIZ1"/>
<evidence type="ECO:0000256" key="6">
    <source>
        <dbReference type="SAM" id="Phobius"/>
    </source>
</evidence>
<keyword evidence="2" id="KW-0547">Nucleotide-binding</keyword>
<sequence length="964" mass="109091">MVFGQVVIGPPGSGKTTYCNGMSQFLSLVGRYLVVLLLLQSSPALSIPSFHFTDRERWKVTVVNLDPANDALPYECAVNIEDLIKLSDVMAEHSLGPNGGLVYCMDYLEKNIDWLEEKLKPLIEDHYLLFDFPGQVELFFLHSNARNTINKLIKKLNLRLTAVHLIDAHLCCDPGKYVSALLLSLSTMLHLELPHINVLSKIDLIENYGNLAFNLNFYTDVEDLSYLQQHLDQDPRSAKYRKLTKELCNVIDDFSLVNFTTLDIQDKESVGNLVKLIDKSNGYIFSSIDSSVVEFSKIAAAPLDWDYYRYPLFGHLPPNSGRAAHSPSRSPPRPPVVSLRHRARSSPSPSPSPPGRARGELPRGHPSMDGANDPTPSSKLHTRLRLWEFPDRYVFEPTDGLADLYLSVSRSDDSMNLVEELPPRGSSTNPKCQTVYGVIGLLKLAAGSYFLVITDRDCVGSYLEHAIFKVTGLKVLPCSNSDSTSVEQSKMEKEFSELLHAAEKTIGLYFSYDINLTLNLQRLHDLGGEFKSLPLWGQAEPRFLWNSYLLEPLIENKLDQYLLPVIQGSFQNIHAEVGSEKVNVTLIARRCTRRIGTRMWRRGADAEGYAANFVESEQIMESKGFTASYVQVRGSMPFLWEQIVDLTYKPSFDIVRQEEAPRILERHFHDLQKKYGAVLAVDLVNTHGGEGRLHDRYAKSIVPILSEDVRYVHFDFHRICGHIHFERLSQLYDQIEDYLKKQRYFLLNEKGEKIEEQTGTVRTNCVDCLDRTNVTQSMIGGKILESQLQQIGVLGANDTISKYPPFDAKYKVLWANHGDSISTQYSGTPALKGDFVRYGKRTTQGILNDLWNSLARYYLNNFADGTKQDAMDLLQGHYITSVSRGMEGPSKAGFLEHYASFRLAFALVMGALMLMTMSLRQARNDARHLVLSLLWAGLCVGITYFVRGNGRMFTNRPRFYQSRH</sequence>
<name>A0A8J5SIZ1_ZIZPA</name>
<keyword evidence="6" id="KW-1133">Transmembrane helix</keyword>
<comment type="similarity">
    <text evidence="1">Belongs to the GPN-loop GTPase family.</text>
</comment>
<dbReference type="InterPro" id="IPR030231">
    <property type="entry name" value="Gpn2"/>
</dbReference>
<dbReference type="FunFam" id="3.40.50.300:FF:000338">
    <property type="entry name" value="GPN-loop GTPase 2"/>
    <property type="match status" value="1"/>
</dbReference>
<keyword evidence="3" id="KW-0378">Hydrolase</keyword>
<evidence type="ECO:0000256" key="2">
    <source>
        <dbReference type="ARBA" id="ARBA00022741"/>
    </source>
</evidence>
<gene>
    <name evidence="8" type="ORF">GUJ93_ZPchr0002g23941</name>
</gene>
<organism evidence="8 9">
    <name type="scientific">Zizania palustris</name>
    <name type="common">Northern wild rice</name>
    <dbReference type="NCBI Taxonomy" id="103762"/>
    <lineage>
        <taxon>Eukaryota</taxon>
        <taxon>Viridiplantae</taxon>
        <taxon>Streptophyta</taxon>
        <taxon>Embryophyta</taxon>
        <taxon>Tracheophyta</taxon>
        <taxon>Spermatophyta</taxon>
        <taxon>Magnoliopsida</taxon>
        <taxon>Liliopsida</taxon>
        <taxon>Poales</taxon>
        <taxon>Poaceae</taxon>
        <taxon>BOP clade</taxon>
        <taxon>Oryzoideae</taxon>
        <taxon>Oryzeae</taxon>
        <taxon>Zizaniinae</taxon>
        <taxon>Zizania</taxon>
    </lineage>
</organism>
<dbReference type="InterPro" id="IPR002013">
    <property type="entry name" value="SAC_dom"/>
</dbReference>
<dbReference type="InterPro" id="IPR004130">
    <property type="entry name" value="Gpn"/>
</dbReference>
<accession>A0A8J5SIZ1</accession>
<dbReference type="EMBL" id="JAAALK010000287">
    <property type="protein sequence ID" value="KAG8059001.1"/>
    <property type="molecule type" value="Genomic_DNA"/>
</dbReference>
<feature type="region of interest" description="Disordered" evidence="5">
    <location>
        <begin position="320"/>
        <end position="378"/>
    </location>
</feature>
<reference evidence="8" key="2">
    <citation type="submission" date="2021-02" db="EMBL/GenBank/DDBJ databases">
        <authorList>
            <person name="Kimball J.A."/>
            <person name="Haas M.W."/>
            <person name="Macchietto M."/>
            <person name="Kono T."/>
            <person name="Duquette J."/>
            <person name="Shao M."/>
        </authorList>
    </citation>
    <scope>NUCLEOTIDE SEQUENCE</scope>
    <source>
        <tissue evidence="8">Fresh leaf tissue</tissue>
    </source>
</reference>
<keyword evidence="6" id="KW-0812">Transmembrane</keyword>
<feature type="transmembrane region" description="Helical" evidence="6">
    <location>
        <begin position="899"/>
        <end position="917"/>
    </location>
</feature>
<dbReference type="PANTHER" id="PTHR45662">
    <property type="entry name" value="PHOSPHATIDYLINOSITIDE PHOSPHATASE SAC1"/>
    <property type="match status" value="1"/>
</dbReference>
<dbReference type="GO" id="GO:0005783">
    <property type="term" value="C:endoplasmic reticulum"/>
    <property type="evidence" value="ECO:0007669"/>
    <property type="project" value="TreeGrafter"/>
</dbReference>
<dbReference type="GO" id="GO:0005525">
    <property type="term" value="F:GTP binding"/>
    <property type="evidence" value="ECO:0007669"/>
    <property type="project" value="UniProtKB-KW"/>
</dbReference>
<evidence type="ECO:0000313" key="8">
    <source>
        <dbReference type="EMBL" id="KAG8059001.1"/>
    </source>
</evidence>
<keyword evidence="6" id="KW-0472">Membrane</keyword>
<dbReference type="OrthoDB" id="405996at2759"/>
<dbReference type="Pfam" id="PF03029">
    <property type="entry name" value="ATP_bind_1"/>
    <property type="match status" value="1"/>
</dbReference>
<dbReference type="CDD" id="cd17871">
    <property type="entry name" value="GPN2"/>
    <property type="match status" value="1"/>
</dbReference>
<proteinExistence type="inferred from homology"/>
<dbReference type="GO" id="GO:0043812">
    <property type="term" value="F:phosphatidylinositol-4-phosphate phosphatase activity"/>
    <property type="evidence" value="ECO:0007669"/>
    <property type="project" value="TreeGrafter"/>
</dbReference>
<reference evidence="8" key="1">
    <citation type="journal article" date="2021" name="bioRxiv">
        <title>Whole Genome Assembly and Annotation of Northern Wild Rice, Zizania palustris L., Supports a Whole Genome Duplication in the Zizania Genus.</title>
        <authorList>
            <person name="Haas M."/>
            <person name="Kono T."/>
            <person name="Macchietto M."/>
            <person name="Millas R."/>
            <person name="McGilp L."/>
            <person name="Shao M."/>
            <person name="Duquette J."/>
            <person name="Hirsch C.N."/>
            <person name="Kimball J."/>
        </authorList>
    </citation>
    <scope>NUCLEOTIDE SEQUENCE</scope>
    <source>
        <tissue evidence="8">Fresh leaf tissue</tissue>
    </source>
</reference>
<evidence type="ECO:0000256" key="1">
    <source>
        <dbReference type="ARBA" id="ARBA00005290"/>
    </source>
</evidence>
<evidence type="ECO:0000313" key="9">
    <source>
        <dbReference type="Proteomes" id="UP000729402"/>
    </source>
</evidence>
<evidence type="ECO:0000256" key="3">
    <source>
        <dbReference type="ARBA" id="ARBA00022801"/>
    </source>
</evidence>
<keyword evidence="4" id="KW-0342">GTP-binding</keyword>
<dbReference type="Proteomes" id="UP000729402">
    <property type="component" value="Unassembled WGS sequence"/>
</dbReference>
<comment type="caution">
    <text evidence="8">The sequence shown here is derived from an EMBL/GenBank/DDBJ whole genome shotgun (WGS) entry which is preliminary data.</text>
</comment>
<feature type="domain" description="SAC" evidence="7">
    <location>
        <begin position="499"/>
        <end position="827"/>
    </location>
</feature>
<keyword evidence="9" id="KW-1185">Reference proteome</keyword>
<evidence type="ECO:0000256" key="5">
    <source>
        <dbReference type="SAM" id="MobiDB-lite"/>
    </source>
</evidence>